<keyword evidence="3" id="KW-1185">Reference proteome</keyword>
<name>A0ABU2M4U3_9ACTN</name>
<evidence type="ECO:0000313" key="2">
    <source>
        <dbReference type="EMBL" id="MDT0327674.1"/>
    </source>
</evidence>
<organism evidence="2 3">
    <name type="scientific">Nocardiopsis lambiniae</name>
    <dbReference type="NCBI Taxonomy" id="3075539"/>
    <lineage>
        <taxon>Bacteria</taxon>
        <taxon>Bacillati</taxon>
        <taxon>Actinomycetota</taxon>
        <taxon>Actinomycetes</taxon>
        <taxon>Streptosporangiales</taxon>
        <taxon>Nocardiopsidaceae</taxon>
        <taxon>Nocardiopsis</taxon>
    </lineage>
</organism>
<evidence type="ECO:0000256" key="1">
    <source>
        <dbReference type="SAM" id="MobiDB-lite"/>
    </source>
</evidence>
<evidence type="ECO:0000313" key="3">
    <source>
        <dbReference type="Proteomes" id="UP001183390"/>
    </source>
</evidence>
<sequence>MHHDRHLAAVLTCRADLVRREEAVQAARIALEDEILLQIETGPRGTRAKIARALGVTPARVDQMRDTARKRRSDRAIMVGDSPQTGISAA</sequence>
<protein>
    <recommendedName>
        <fullName evidence="4">RNA polymerase sigma-70 region 4 domain-containing protein</fullName>
    </recommendedName>
</protein>
<dbReference type="EMBL" id="JAVREP010000002">
    <property type="protein sequence ID" value="MDT0327674.1"/>
    <property type="molecule type" value="Genomic_DNA"/>
</dbReference>
<comment type="caution">
    <text evidence="2">The sequence shown here is derived from an EMBL/GenBank/DDBJ whole genome shotgun (WGS) entry which is preliminary data.</text>
</comment>
<dbReference type="Proteomes" id="UP001183390">
    <property type="component" value="Unassembled WGS sequence"/>
</dbReference>
<accession>A0ABU2M4U3</accession>
<reference evidence="3" key="1">
    <citation type="submission" date="2023-07" db="EMBL/GenBank/DDBJ databases">
        <title>30 novel species of actinomycetes from the DSMZ collection.</title>
        <authorList>
            <person name="Nouioui I."/>
        </authorList>
    </citation>
    <scope>NUCLEOTIDE SEQUENCE [LARGE SCALE GENOMIC DNA]</scope>
    <source>
        <strain evidence="3">DSM 44743</strain>
    </source>
</reference>
<gene>
    <name evidence="2" type="ORF">RM479_04535</name>
</gene>
<feature type="region of interest" description="Disordered" evidence="1">
    <location>
        <begin position="61"/>
        <end position="90"/>
    </location>
</feature>
<proteinExistence type="predicted"/>
<evidence type="ECO:0008006" key="4">
    <source>
        <dbReference type="Google" id="ProtNLM"/>
    </source>
</evidence>
<dbReference type="RefSeq" id="WP_311510472.1">
    <property type="nucleotide sequence ID" value="NZ_JAVREP010000002.1"/>
</dbReference>